<gene>
    <name evidence="2" type="ORF">MVEN_01377000</name>
</gene>
<organism evidence="2 3">
    <name type="scientific">Mycena venus</name>
    <dbReference type="NCBI Taxonomy" id="2733690"/>
    <lineage>
        <taxon>Eukaryota</taxon>
        <taxon>Fungi</taxon>
        <taxon>Dikarya</taxon>
        <taxon>Basidiomycota</taxon>
        <taxon>Agaricomycotina</taxon>
        <taxon>Agaricomycetes</taxon>
        <taxon>Agaricomycetidae</taxon>
        <taxon>Agaricales</taxon>
        <taxon>Marasmiineae</taxon>
        <taxon>Mycenaceae</taxon>
        <taxon>Mycena</taxon>
    </lineage>
</organism>
<dbReference type="SUPFAM" id="SSF52047">
    <property type="entry name" value="RNI-like"/>
    <property type="match status" value="1"/>
</dbReference>
<feature type="compositionally biased region" description="Basic and acidic residues" evidence="1">
    <location>
        <begin position="454"/>
        <end position="463"/>
    </location>
</feature>
<evidence type="ECO:0000256" key="1">
    <source>
        <dbReference type="SAM" id="MobiDB-lite"/>
    </source>
</evidence>
<comment type="caution">
    <text evidence="2">The sequence shown here is derived from an EMBL/GenBank/DDBJ whole genome shotgun (WGS) entry which is preliminary data.</text>
</comment>
<protein>
    <recommendedName>
        <fullName evidence="4">F-box domain-containing protein</fullName>
    </recommendedName>
</protein>
<accession>A0A8H7CSE6</accession>
<dbReference type="Gene3D" id="3.80.10.10">
    <property type="entry name" value="Ribonuclease Inhibitor"/>
    <property type="match status" value="1"/>
</dbReference>
<sequence length="463" mass="52353">MESESTSWSRIPPEIVHEIAAQNADDVASLCAWALVSKAMRSLAIEHLFSSIHFACAEDFSEWQEMIHRTPRLSSIVKKVKFSDPDEDWLELHRKVQYPTKLSEAGRPEIPTMPNVRTVEWEGEDVSDGPLINVGMAVAHIALFPNMKELHLKNITFLYLAELTGLLGACGKITVLTLSDVVVHLVDGDSEHSTEWVAFDPTALEELAITHCNEYEDHDYLESFVQLIQTSAPARLRSLTFVGDTVNERNGPCSVPVMEQLLRLASTSLVNLTVDPRFLEDSENEELIEMFGILPAFPALTMLSISLCCDNSQAEQILNALAAAPNLTTIIFRIMLINESEVQDHIDFKGILATGFPSHQSMQNFLTQKFPMIQRIGCYIYAGRESELHWRRGLRRRMERRLREHVGADVESYLELKWLDPDHTPVAYSKATGKAPWKFPSWRAEPDTETSDCEAEKWESELS</sequence>
<name>A0A8H7CSE6_9AGAR</name>
<reference evidence="2" key="1">
    <citation type="submission" date="2020-05" db="EMBL/GenBank/DDBJ databases">
        <title>Mycena genomes resolve the evolution of fungal bioluminescence.</title>
        <authorList>
            <person name="Tsai I.J."/>
        </authorList>
    </citation>
    <scope>NUCLEOTIDE SEQUENCE</scope>
    <source>
        <strain evidence="2">CCC161011</strain>
    </source>
</reference>
<dbReference type="InterPro" id="IPR032675">
    <property type="entry name" value="LRR_dom_sf"/>
</dbReference>
<dbReference type="AlphaFoldDB" id="A0A8H7CSE6"/>
<feature type="region of interest" description="Disordered" evidence="1">
    <location>
        <begin position="432"/>
        <end position="463"/>
    </location>
</feature>
<evidence type="ECO:0000313" key="3">
    <source>
        <dbReference type="Proteomes" id="UP000620124"/>
    </source>
</evidence>
<proteinExistence type="predicted"/>
<keyword evidence="3" id="KW-1185">Reference proteome</keyword>
<dbReference type="Proteomes" id="UP000620124">
    <property type="component" value="Unassembled WGS sequence"/>
</dbReference>
<dbReference type="EMBL" id="JACAZI010000011">
    <property type="protein sequence ID" value="KAF7348594.1"/>
    <property type="molecule type" value="Genomic_DNA"/>
</dbReference>
<evidence type="ECO:0008006" key="4">
    <source>
        <dbReference type="Google" id="ProtNLM"/>
    </source>
</evidence>
<dbReference type="OrthoDB" id="2942224at2759"/>
<evidence type="ECO:0000313" key="2">
    <source>
        <dbReference type="EMBL" id="KAF7348594.1"/>
    </source>
</evidence>